<name>A0A6G0X097_9STRA</name>
<feature type="chain" id="PRO_5026058256" description="RxLR effector protein" evidence="2">
    <location>
        <begin position="20"/>
        <end position="123"/>
    </location>
</feature>
<evidence type="ECO:0000313" key="4">
    <source>
        <dbReference type="Proteomes" id="UP000481153"/>
    </source>
</evidence>
<sequence length="123" mass="13020">MQALLAFLLFVLCIPAALAANANETMPPSARVFMRSTTTPVPKTTVNRTSLPPLNGTTTSPATTLSNQATRTATLNTTAPNATNMTTPTEEPPTDTPELDVADEAGDFPWVVLAQQLEATLLH</sequence>
<dbReference type="EMBL" id="VJMJ01000126">
    <property type="protein sequence ID" value="KAF0733181.1"/>
    <property type="molecule type" value="Genomic_DNA"/>
</dbReference>
<comment type="caution">
    <text evidence="3">The sequence shown here is derived from an EMBL/GenBank/DDBJ whole genome shotgun (WGS) entry which is preliminary data.</text>
</comment>
<evidence type="ECO:0000256" key="2">
    <source>
        <dbReference type="SAM" id="SignalP"/>
    </source>
</evidence>
<dbReference type="OrthoDB" id="10415141at2759"/>
<dbReference type="Proteomes" id="UP000481153">
    <property type="component" value="Unassembled WGS sequence"/>
</dbReference>
<dbReference type="VEuPathDB" id="FungiDB:AeMF1_012820"/>
<protein>
    <recommendedName>
        <fullName evidence="5">RxLR effector protein</fullName>
    </recommendedName>
</protein>
<gene>
    <name evidence="3" type="ORF">Ae201684_009998</name>
</gene>
<evidence type="ECO:0008006" key="5">
    <source>
        <dbReference type="Google" id="ProtNLM"/>
    </source>
</evidence>
<reference evidence="3 4" key="1">
    <citation type="submission" date="2019-07" db="EMBL/GenBank/DDBJ databases">
        <title>Genomics analysis of Aphanomyces spp. identifies a new class of oomycete effector associated with host adaptation.</title>
        <authorList>
            <person name="Gaulin E."/>
        </authorList>
    </citation>
    <scope>NUCLEOTIDE SEQUENCE [LARGE SCALE GENOMIC DNA]</scope>
    <source>
        <strain evidence="3 4">ATCC 201684</strain>
    </source>
</reference>
<proteinExistence type="predicted"/>
<keyword evidence="4" id="KW-1185">Reference proteome</keyword>
<keyword evidence="2" id="KW-0732">Signal</keyword>
<feature type="region of interest" description="Disordered" evidence="1">
    <location>
        <begin position="37"/>
        <end position="100"/>
    </location>
</feature>
<organism evidence="3 4">
    <name type="scientific">Aphanomyces euteiches</name>
    <dbReference type="NCBI Taxonomy" id="100861"/>
    <lineage>
        <taxon>Eukaryota</taxon>
        <taxon>Sar</taxon>
        <taxon>Stramenopiles</taxon>
        <taxon>Oomycota</taxon>
        <taxon>Saprolegniomycetes</taxon>
        <taxon>Saprolegniales</taxon>
        <taxon>Verrucalvaceae</taxon>
        <taxon>Aphanomyces</taxon>
    </lineage>
</organism>
<feature type="compositionally biased region" description="Polar residues" evidence="1">
    <location>
        <begin position="37"/>
        <end position="69"/>
    </location>
</feature>
<dbReference type="AlphaFoldDB" id="A0A6G0X097"/>
<evidence type="ECO:0000256" key="1">
    <source>
        <dbReference type="SAM" id="MobiDB-lite"/>
    </source>
</evidence>
<evidence type="ECO:0000313" key="3">
    <source>
        <dbReference type="EMBL" id="KAF0733181.1"/>
    </source>
</evidence>
<feature type="signal peptide" evidence="2">
    <location>
        <begin position="1"/>
        <end position="19"/>
    </location>
</feature>
<accession>A0A6G0X097</accession>
<feature type="compositionally biased region" description="Low complexity" evidence="1">
    <location>
        <begin position="70"/>
        <end position="89"/>
    </location>
</feature>